<dbReference type="EMBL" id="JARQZJ010000093">
    <property type="protein sequence ID" value="KAK9884642.1"/>
    <property type="molecule type" value="Genomic_DNA"/>
</dbReference>
<feature type="coiled-coil region" evidence="13">
    <location>
        <begin position="1394"/>
        <end position="1428"/>
    </location>
</feature>
<evidence type="ECO:0000313" key="18">
    <source>
        <dbReference type="Proteomes" id="UP001431783"/>
    </source>
</evidence>
<dbReference type="CDD" id="cd14401">
    <property type="entry name" value="UBA_HERC1"/>
    <property type="match status" value="1"/>
</dbReference>
<organism evidence="17 18">
    <name type="scientific">Henosepilachna vigintioctopunctata</name>
    <dbReference type="NCBI Taxonomy" id="420089"/>
    <lineage>
        <taxon>Eukaryota</taxon>
        <taxon>Metazoa</taxon>
        <taxon>Ecdysozoa</taxon>
        <taxon>Arthropoda</taxon>
        <taxon>Hexapoda</taxon>
        <taxon>Insecta</taxon>
        <taxon>Pterygota</taxon>
        <taxon>Neoptera</taxon>
        <taxon>Endopterygota</taxon>
        <taxon>Coleoptera</taxon>
        <taxon>Polyphaga</taxon>
        <taxon>Cucujiformia</taxon>
        <taxon>Coccinelloidea</taxon>
        <taxon>Coccinellidae</taxon>
        <taxon>Epilachninae</taxon>
        <taxon>Epilachnini</taxon>
        <taxon>Henosepilachna</taxon>
    </lineage>
</organism>
<keyword evidence="18" id="KW-1185">Reference proteome</keyword>
<feature type="repeat" description="WD" evidence="11">
    <location>
        <begin position="2993"/>
        <end position="3034"/>
    </location>
</feature>
<dbReference type="FunFam" id="2.60.120.920:FF:000015">
    <property type="entry name" value="LOW QUALITY PROTEIN: probable E3 ubiquitin-protein ligase HERC1"/>
    <property type="match status" value="1"/>
</dbReference>
<gene>
    <name evidence="17" type="ORF">WA026_007479</name>
</gene>
<evidence type="ECO:0000256" key="14">
    <source>
        <dbReference type="SAM" id="MobiDB-lite"/>
    </source>
</evidence>
<evidence type="ECO:0000256" key="3">
    <source>
        <dbReference type="ARBA" id="ARBA00004906"/>
    </source>
</evidence>
<feature type="domain" description="HECT" evidence="16">
    <location>
        <begin position="4040"/>
        <end position="4387"/>
    </location>
</feature>
<dbReference type="InterPro" id="IPR001680">
    <property type="entry name" value="WD40_rpt"/>
</dbReference>
<dbReference type="SUPFAM" id="SSF50985">
    <property type="entry name" value="RCC1/BLIP-II"/>
    <property type="match status" value="3"/>
</dbReference>
<dbReference type="PROSITE" id="PS50237">
    <property type="entry name" value="HECT"/>
    <property type="match status" value="1"/>
</dbReference>
<comment type="caution">
    <text evidence="17">The sequence shown here is derived from an EMBL/GenBank/DDBJ whole genome shotgun (WGS) entry which is preliminary data.</text>
</comment>
<keyword evidence="6" id="KW-0597">Phosphoprotein</keyword>
<protein>
    <recommendedName>
        <fullName evidence="4">HECT-type E3 ubiquitin transferase</fullName>
        <ecNumber evidence="4">2.3.2.26</ecNumber>
    </recommendedName>
</protein>
<evidence type="ECO:0000256" key="10">
    <source>
        <dbReference type="PROSITE-ProRule" id="PRU00104"/>
    </source>
</evidence>
<dbReference type="InterPro" id="IPR000569">
    <property type="entry name" value="HECT_dom"/>
</dbReference>
<dbReference type="Gene3D" id="3.30.2410.10">
    <property type="entry name" value="Hect, E3 ligase catalytic domain"/>
    <property type="match status" value="1"/>
</dbReference>
<dbReference type="CDD" id="cd12881">
    <property type="entry name" value="SPRY_HERC1"/>
    <property type="match status" value="1"/>
</dbReference>
<evidence type="ECO:0000259" key="15">
    <source>
        <dbReference type="PROSITE" id="PS50188"/>
    </source>
</evidence>
<evidence type="ECO:0000259" key="16">
    <source>
        <dbReference type="PROSITE" id="PS50237"/>
    </source>
</evidence>
<evidence type="ECO:0000256" key="7">
    <source>
        <dbReference type="ARBA" id="ARBA00022679"/>
    </source>
</evidence>
<keyword evidence="8" id="KW-0677">Repeat</keyword>
<evidence type="ECO:0000256" key="6">
    <source>
        <dbReference type="ARBA" id="ARBA00022553"/>
    </source>
</evidence>
<dbReference type="InterPro" id="IPR043136">
    <property type="entry name" value="B30.2/SPRY_sf"/>
</dbReference>
<dbReference type="InterPro" id="IPR009091">
    <property type="entry name" value="RCC1/BLIP-II"/>
</dbReference>
<keyword evidence="7" id="KW-0808">Transferase</keyword>
<feature type="repeat" description="RCC1" evidence="12">
    <location>
        <begin position="350"/>
        <end position="399"/>
    </location>
</feature>
<dbReference type="GO" id="GO:0005737">
    <property type="term" value="C:cytoplasm"/>
    <property type="evidence" value="ECO:0007669"/>
    <property type="project" value="UniProtKB-SubCell"/>
</dbReference>
<dbReference type="PROSITE" id="PS00626">
    <property type="entry name" value="RCC1_2"/>
    <property type="match status" value="2"/>
</dbReference>
<feature type="repeat" description="RCC1" evidence="12">
    <location>
        <begin position="453"/>
        <end position="505"/>
    </location>
</feature>
<evidence type="ECO:0000256" key="5">
    <source>
        <dbReference type="ARBA" id="ARBA00022490"/>
    </source>
</evidence>
<comment type="pathway">
    <text evidence="3">Protein modification; protein ubiquitination.</text>
</comment>
<keyword evidence="5" id="KW-0963">Cytoplasm</keyword>
<dbReference type="GO" id="GO:0061630">
    <property type="term" value="F:ubiquitin protein ligase activity"/>
    <property type="evidence" value="ECO:0007669"/>
    <property type="project" value="UniProtKB-EC"/>
</dbReference>
<evidence type="ECO:0000256" key="2">
    <source>
        <dbReference type="ARBA" id="ARBA00004496"/>
    </source>
</evidence>
<dbReference type="Gene3D" id="2.130.10.30">
    <property type="entry name" value="Regulator of chromosome condensation 1/beta-lactamase-inhibitor protein II"/>
    <property type="match status" value="2"/>
</dbReference>
<dbReference type="Gene3D" id="2.130.10.10">
    <property type="entry name" value="YVTN repeat-like/Quinoprotein amine dehydrogenase"/>
    <property type="match status" value="1"/>
</dbReference>
<feature type="repeat" description="RCC1" evidence="12">
    <location>
        <begin position="557"/>
        <end position="608"/>
    </location>
</feature>
<feature type="repeat" description="RCC1" evidence="12">
    <location>
        <begin position="609"/>
        <end position="659"/>
    </location>
</feature>
<feature type="domain" description="B30.2/SPRY" evidence="15">
    <location>
        <begin position="1699"/>
        <end position="1899"/>
    </location>
</feature>
<dbReference type="InterPro" id="IPR035768">
    <property type="entry name" value="SPRY_HERC1"/>
</dbReference>
<dbReference type="PROSITE" id="PS50082">
    <property type="entry name" value="WD_REPEATS_2"/>
    <property type="match status" value="2"/>
</dbReference>
<feature type="repeat" description="RCC1" evidence="12">
    <location>
        <begin position="3695"/>
        <end position="3746"/>
    </location>
</feature>
<feature type="region of interest" description="Disordered" evidence="14">
    <location>
        <begin position="2708"/>
        <end position="2731"/>
    </location>
</feature>
<feature type="repeat" description="RCC1" evidence="12">
    <location>
        <begin position="3588"/>
        <end position="3642"/>
    </location>
</feature>
<dbReference type="InterPro" id="IPR036322">
    <property type="entry name" value="WD40_repeat_dom_sf"/>
</dbReference>
<evidence type="ECO:0000256" key="4">
    <source>
        <dbReference type="ARBA" id="ARBA00012485"/>
    </source>
</evidence>
<dbReference type="Pfam" id="PF00622">
    <property type="entry name" value="SPRY"/>
    <property type="match status" value="1"/>
</dbReference>
<accession>A0AAW1UXB4</accession>
<feature type="repeat" description="RCC1" evidence="12">
    <location>
        <begin position="400"/>
        <end position="452"/>
    </location>
</feature>
<dbReference type="Gene3D" id="2.60.120.920">
    <property type="match status" value="1"/>
</dbReference>
<keyword evidence="9 10" id="KW-0833">Ubl conjugation pathway</keyword>
<dbReference type="SMART" id="SM00449">
    <property type="entry name" value="SPRY"/>
    <property type="match status" value="1"/>
</dbReference>
<dbReference type="PROSITE" id="PS50012">
    <property type="entry name" value="RCC1_3"/>
    <property type="match status" value="12"/>
</dbReference>
<dbReference type="EC" id="2.3.2.26" evidence="4"/>
<dbReference type="InterPro" id="IPR051625">
    <property type="entry name" value="Signaling_Regulatory_Domain"/>
</dbReference>
<dbReference type="SUPFAM" id="SSF50978">
    <property type="entry name" value="WD40 repeat-like"/>
    <property type="match status" value="2"/>
</dbReference>
<sequence length="4400" mass="491959">MDKIYTNFELEWAEHANPSWCLKECDSIANRDSVHLLFDMLIQNKEVRSIPTNLIANNDFQTLPSFQFESPSAAELNHYITSLLTSQMELAKEICSSTSFASILKQRTFILKRIYYAVSSKYHNNEKVDLQKSEPAIGMVTRNEALTGSKALLEIGVKTGLTLLFSLLRQDWQVSSMLGVSSLSLTMLETGVDLIQQLPPLCLSNDLQLTTLGITTLEQTCDFLKDSVLNILNADIKSKKLSCELLLGICLQRGSLRYLLDWIEMALEASSKEGKEITSIFFKKAICQLDGGKNRLRLEPWQIGEDAIDIYNASLYLMEILSSMAIDYGGVSSAVEASTSDSELGVFEMSDVYVWGSNSSHQLAEGNQEKILYPILSKVFTQVQQIEAGQYCTFAVHRDGYVSACGKGSYGRLGLGESSNQSSPKRILLNSVVKKLSSSKGSDGHTLALTKNGEVYSWGDGDYGKLGHGNSVTHKQPERIMGPFVGKTVKFINAGYRHSAAVTSDGKLYTWGEGDHGRLGHGDGNGRLIPTLVSSLSDVGSVACGSSHTLVVSKDGKSVWSFGSGENGKLGHGEIAKVFRPKLIEALQGLTIQKVCAGTSFSIALTAAGQVYAWGSGAILGIGSADAICLQPMLIEDLATRRIIDLAVGDTHCLALTDDCEVYSWGSNSMGQCGQGHASTPISRPVKIIGLDGIKIRQISAGTSHSIAWTSVPTESTQVIRHKPFCLDLHENTFELFKKFLEKYTDTFNYDKPPLPFKTSADHYRFVLLCLKLLCTHLNLCINGKTGTHELVKHAKSLRTVLFRLVDIEAPPEIHNAVCELLNIGASLLLPQLHERVEFLHQYLSKDADLSQGEQMLLGIILNSLEDPAHISSLLGYDNPDKLELTDPKLIGTLMNTLLVKYTKNTEETLNGISVHLSTQNETKWQNNGNPRNLHLRKLLTGLQNHLLAHLAYPLKTAHSTHDNTILKDHLVQLLPLAVSILGKSSSVVEVHPPGLELLYNVMLESVAGSMLFKILTSLLLMPSQFVKDLLPLLVNLLDPLDRFNKLLPSEILQDNEKESLSRSETPTFSELADRSWIWLVDLQKTCSLLIGQCLGEMMVGQSHTSEETFTRNWLSNELFMNGIEKDAPDIVCLMQASLIFSSNMMKPPLYMLIENFPEDKRKVCRLAFNLPEEMDEACAVLEMNNEENNFYDTMVSTSSNDVWELDSEDSHLVETVVRCFLITLLKHTGYIDKSPKHPGVQEIYKYTLKLRRKLVNLMCYQPENIDNNVDEKDNQETLQINDFIGYLNNPDEELRFRDCCESIIQRCLYLIIFVKSIDVESCEVAYCYSDDEMENEKAYVEAYKNRESHYYTELKKLCNNCLSFVCNEPIVKEQKLTKGGLKNGWHTEPLLIHKALINQRKRAESRLEALEHQLTLLKKENNDVILNCIHQQLLAGCFNFFSTKSEDSVKLHHYLEGIKASPFHLQDKIRSVVHSVREYLAKSLYKQINSNCENNLLLLITIFSLTTKYYTNDLSLAINSDLFSMLMVLTQTSSKENNNTLNISVTRLINIITISCCIHAKTLDLATLENVINKLHERLLHLTTLYNECYGVSEVNFNTNSDRHLGDFLLLLRIISSNRVIQKLLATKKWIFVLLSIMDTNDCNLNLATHLKLLRPKMLVLQILQSLLPQLKPLHIDDVLRKHIANKLFQQLGKVVWYLPNTVQLLPQFNLHSKDISAKYCNPTDKNCEGDIPVHDMGFDIEKCLNCVVESNLTLIHGSGGRGFGLAQQPIRSGCYQWKILIVKENRGNEGTCIGVSKYPVRDFSHRSTKDMWLYRAYSGSLYHNGERDNVSFPNYTQGDYITVILDMELKTLSFGKNGDDPRVAFENIDASELYPCVMFYSTNPGEKVKITDMKVHGTQKDLLPGEPNLAPLTAVLGEAMITLIRKLHNSDTWTTEVNEALIERLQRIEKLFPIVQSHNNDINETINEMEIAEESHSLNIDELCLSVWPALIVIAGLDRGLKMGGYCRHKITAKKGVVLGILKKGITTVNVQWETDGGISDVCVSNLEVFESQSFNTNKLLGITSTLLLHITRLSGITNEIKFPTYTLTEDEEGLLNHECSKLKKKLPKNISPSNSDFIRSSSDSQIPHQSDMECRNAPRTMESLTNEMVSRIMGEVKRLSTEKIIGSQSDSTLKEISELDGTSNNNNLQLKLLEKKLLEMEGTCLKLGFLQFSALKALGVLLTSSSYSEIFLLNNSSDEKMVNLSEIKDIMQFLAEKSVQQCKLKNIISIADLERIQTILHFSYTKCRCLENIDKVAFELHELSNEPDISNRNSYSQVFSDGAGCSRSNIPPHLCSVLSNYQTDHSPYSRWMNFIDGNNELSRNNALPSFESDDNLITLRRYSNSPPPPPPPIAAPLLEMGFPMRHILRAITETRTTVEVSALTINALASWMLEHPSAESSDDITLNTSASRIDSMNHELIRQQSLDSASADLDNTIRRNNTPRRRALSELRNLIAERFDRSMQERRERERERSHVRGEAHPLLRGGYEREHVRGEAHPLLSGNNSLSYDDFIFEPPISVTNDYLPRVTNDYVPVDIIFNAGYTNINRQWSICSYCGHLSPYLRTHMKSYHPGCNIPVGRGLCGTVMGDFYVLCSGCTNKYIDKHQNDKNYAKVVAPDIIYDDNDVTEGNVLSMETAVPDYTEVEKIKSYLGLLSENFKVEPIPMTPADPLGSNTTPKITPGNPRVTDQYNRHVTNQAMLLNTSLDRMRAIKYLNSSIHILLCRSIISNILSLLSINTNYVTLVNCLENIGLSDIRKIVRLMTLTAMNRVEISHLECVTEIPNYQLPGDFIQLANNLSIASTARLNYLSVIIAALAQNEIDSSNLVVNMCTKDLIMSSIGIVVPKSGFAVTQALVNILSSHGGSSLFDIPKDEAPLSPTSDSHVGPLSLVNALSACILSSRIESNYKEWAAQKLFKSIATKIQMMFGPNLEQINFADLSYFLPSRNITYLDGHDNRIACINWHETCRMLGSSGYDGTVRLWSFDSSNQLALDSILVFRASMDIFGSDLQGKLIGNLKWSPSGNLVAASMENIINIWYLTRERENSHGYHECIVEDQGDFITTMTWPKYKDSLKSGRDYLIVGKIDGSVSLISISKEHKKVEHLMNLSINQSATYIDWHHEDEPFAIGYLDGTLKLGWINQITNVITIKAHDNEISVVEWNPTGVMLATISLDSSCKIWVLRDSKLVLLHTLMQPYEPVSMKWSPLIGEGDMPYLLAVGTLYGTICVWTFSALDIADAEPQLEMHCQGHSYNPVTTLSFDASGILLASGCSKGPSGVVNIWSLHNGTLVHSVTGSGGINNSGLDWIGDKLVMAFSRTKSISVLDYSLDHLKNTCALSTARCALLKRGIKGFKNADLFKELILFLPKIILEQYNSEKMSVQIGVQLMHSSYLKSLTSLALLLEIDSVLCYPLSPFNNKNENIVPEYHWLYTFSLGSLMAESLIKRTELAPHIMKQTHVLDGDIKPSAIQNMFWTIKQDEQIMQWVTQRPQDWQIGGKCEAYMWGSDRHGQLAEMGYNASVPTLVESFSVARKIVCGQSCTFVIQGNGTVLACGEGSYGRLGQGNSDDLHTLTVISSLQGFVITDLASSVGSDGHSLALAESGEVFSWGDGDYGKLGHGNSDRQRRPRQIEALQDEEVIQVACGFKHSGVVTADGKLFMFGNGDYGRLGLGSTSNKKIPERVFALDNYKIGQVACGLNHTACISADGMLVWTFGEGDYGKLGLGHSTAKSIPQRVESMCNIGIKKVGCGTNLTVFLTKDGKVFACGIDRVPWQPHLRERSDYKPHQLLGLDKYFITDFAVGTEHVLFLSSCGKVFGWGMNGEGQLGLTLGQLVREPEIIEELSNKGIKQISTGRTHSAAWTAVVLPQRVPGVTRPLSFGMPTEIPPAFDHLAGLSIQSIQARLKFLYNFSDKLYSCWTFMPLGAQQDEMQVPPLEGLVSPKLRTLLAPRVYTLPFVRCIGKTMVQGKNYGPLIVVKRISQESRNCKPIFVQIAKQIVDIKPQELRLPSRAWKVKLVGEGADDAGGVFDDTITEMCQEITTGVVPLLIPTPNAVNDDGFQRDKYLLNPQLNSPQHITWFKFLGILFGVAIRTKKPLAIPLAPIIWKILVCEPVTIEDLEEVDCMYVQSLRSIRDIHLSGVTAENFHEVIPLECFEGTSCTGKIVPIVYGGRSIPLTFENRNQYFEQAIKFRTQEFNLQIAAIREGMSGIVPVPLLSLVTAEHIEKLVCGISHISIPLLKKIVRYRELDENHQLVQWLWSILEGFSDQERVLFMRFVSGRSRLPANLADLSQRFQVMRVDKPINGLPTAQTCFFQLRIPSYTSQEIMAERLLYSINNCRSIDMDNYMLIRNMDNVLNSDDDY</sequence>
<dbReference type="Pfam" id="PF25390">
    <property type="entry name" value="WD40_RLD"/>
    <property type="match status" value="2"/>
</dbReference>
<dbReference type="InterPro" id="IPR000408">
    <property type="entry name" value="Reg_chr_condens"/>
</dbReference>
<evidence type="ECO:0000256" key="9">
    <source>
        <dbReference type="ARBA" id="ARBA00022786"/>
    </source>
</evidence>
<dbReference type="PRINTS" id="PR00633">
    <property type="entry name" value="RCCNDNSATION"/>
</dbReference>
<keyword evidence="13" id="KW-0175">Coiled coil</keyword>
<dbReference type="SMART" id="SM00119">
    <property type="entry name" value="HECTc"/>
    <property type="match status" value="1"/>
</dbReference>
<evidence type="ECO:0000256" key="12">
    <source>
        <dbReference type="PROSITE-ProRule" id="PRU00235"/>
    </source>
</evidence>
<feature type="region of interest" description="Disordered" evidence="14">
    <location>
        <begin position="2116"/>
        <end position="2137"/>
    </location>
</feature>
<dbReference type="InterPro" id="IPR001870">
    <property type="entry name" value="B30.2/SPRY"/>
</dbReference>
<dbReference type="PROSITE" id="PS50294">
    <property type="entry name" value="WD_REPEATS_REGION"/>
    <property type="match status" value="2"/>
</dbReference>
<name>A0AAW1UXB4_9CUCU</name>
<dbReference type="SMART" id="SM00320">
    <property type="entry name" value="WD40"/>
    <property type="match status" value="5"/>
</dbReference>
<dbReference type="Pfam" id="PF00415">
    <property type="entry name" value="RCC1"/>
    <property type="match status" value="5"/>
</dbReference>
<dbReference type="Gene3D" id="3.30.2160.10">
    <property type="entry name" value="Hect, E3 ligase catalytic domain"/>
    <property type="match status" value="1"/>
</dbReference>
<dbReference type="InterPro" id="IPR015943">
    <property type="entry name" value="WD40/YVTN_repeat-like_dom_sf"/>
</dbReference>
<feature type="repeat" description="RCC1" evidence="12">
    <location>
        <begin position="660"/>
        <end position="712"/>
    </location>
</feature>
<feature type="active site" description="Glycyl thioester intermediate" evidence="10">
    <location>
        <position position="4350"/>
    </location>
</feature>
<dbReference type="InterPro" id="IPR058923">
    <property type="entry name" value="RCC1-like_dom"/>
</dbReference>
<evidence type="ECO:0000313" key="17">
    <source>
        <dbReference type="EMBL" id="KAK9884642.1"/>
    </source>
</evidence>
<dbReference type="PANTHER" id="PTHR22872:SF6">
    <property type="entry name" value="E3 UBIQUITIN-PROTEIN LIGASE HERC1-RELATED"/>
    <property type="match status" value="1"/>
</dbReference>
<dbReference type="InterPro" id="IPR035983">
    <property type="entry name" value="Hect_E3_ubiquitin_ligase"/>
</dbReference>
<keyword evidence="11" id="KW-0853">WD repeat</keyword>
<comment type="subcellular location">
    <subcellularLocation>
        <location evidence="2">Cytoplasm</location>
    </subcellularLocation>
</comment>
<reference evidence="17 18" key="1">
    <citation type="submission" date="2023-03" db="EMBL/GenBank/DDBJ databases">
        <title>Genome insight into feeding habits of ladybird beetles.</title>
        <authorList>
            <person name="Li H.-S."/>
            <person name="Huang Y.-H."/>
            <person name="Pang H."/>
        </authorList>
    </citation>
    <scope>NUCLEOTIDE SEQUENCE [LARGE SCALE GENOMIC DNA]</scope>
    <source>
        <strain evidence="17">SYSU_2023b</strain>
        <tissue evidence="17">Whole body</tissue>
    </source>
</reference>
<dbReference type="Proteomes" id="UP001431783">
    <property type="component" value="Unassembled WGS sequence"/>
</dbReference>
<evidence type="ECO:0000256" key="1">
    <source>
        <dbReference type="ARBA" id="ARBA00000885"/>
    </source>
</evidence>
<comment type="catalytic activity">
    <reaction evidence="1">
        <text>S-ubiquitinyl-[E2 ubiquitin-conjugating enzyme]-L-cysteine + [acceptor protein]-L-lysine = [E2 ubiquitin-conjugating enzyme]-L-cysteine + N(6)-ubiquitinyl-[acceptor protein]-L-lysine.</text>
        <dbReference type="EC" id="2.3.2.26"/>
    </reaction>
</comment>
<dbReference type="SUPFAM" id="SSF49899">
    <property type="entry name" value="Concanavalin A-like lectins/glucanases"/>
    <property type="match status" value="1"/>
</dbReference>
<dbReference type="Gene3D" id="3.90.1750.10">
    <property type="entry name" value="Hect, E3 ligase catalytic domains"/>
    <property type="match status" value="1"/>
</dbReference>
<feature type="repeat" description="RCC1" evidence="12">
    <location>
        <begin position="3748"/>
        <end position="3799"/>
    </location>
</feature>
<evidence type="ECO:0000256" key="11">
    <source>
        <dbReference type="PROSITE-ProRule" id="PRU00221"/>
    </source>
</evidence>
<evidence type="ECO:0000256" key="8">
    <source>
        <dbReference type="ARBA" id="ARBA00022737"/>
    </source>
</evidence>
<dbReference type="PANTHER" id="PTHR22872">
    <property type="entry name" value="BTK-BINDING PROTEIN-RELATED"/>
    <property type="match status" value="1"/>
</dbReference>
<dbReference type="SUPFAM" id="SSF56204">
    <property type="entry name" value="Hect, E3 ligase catalytic domain"/>
    <property type="match status" value="1"/>
</dbReference>
<dbReference type="InterPro" id="IPR013320">
    <property type="entry name" value="ConA-like_dom_sf"/>
</dbReference>
<proteinExistence type="predicted"/>
<feature type="repeat" description="RCC1" evidence="12">
    <location>
        <begin position="3643"/>
        <end position="3694"/>
    </location>
</feature>
<dbReference type="Pfam" id="PF00400">
    <property type="entry name" value="WD40"/>
    <property type="match status" value="3"/>
</dbReference>
<feature type="repeat" description="RCC1" evidence="12">
    <location>
        <begin position="3852"/>
        <end position="3903"/>
    </location>
</feature>
<dbReference type="FunFam" id="3.30.2410.10:FF:000006">
    <property type="entry name" value="probable E3 ubiquitin-protein ligase HERC1 isoform X2"/>
    <property type="match status" value="1"/>
</dbReference>
<dbReference type="GO" id="GO:0009966">
    <property type="term" value="P:regulation of signal transduction"/>
    <property type="evidence" value="ECO:0007669"/>
    <property type="project" value="UniProtKB-ARBA"/>
</dbReference>
<dbReference type="Pfam" id="PF00632">
    <property type="entry name" value="HECT"/>
    <property type="match status" value="1"/>
</dbReference>
<feature type="repeat" description="RCC1" evidence="12">
    <location>
        <begin position="506"/>
        <end position="555"/>
    </location>
</feature>
<feature type="repeat" description="WD" evidence="11">
    <location>
        <begin position="3190"/>
        <end position="3231"/>
    </location>
</feature>
<dbReference type="InterPro" id="IPR003877">
    <property type="entry name" value="SPRY_dom"/>
</dbReference>
<feature type="compositionally biased region" description="Low complexity" evidence="14">
    <location>
        <begin position="2116"/>
        <end position="2127"/>
    </location>
</feature>
<evidence type="ECO:0000256" key="13">
    <source>
        <dbReference type="SAM" id="Coils"/>
    </source>
</evidence>
<dbReference type="PROSITE" id="PS50188">
    <property type="entry name" value="B302_SPRY"/>
    <property type="match status" value="1"/>
</dbReference>